<evidence type="ECO:0000256" key="10">
    <source>
        <dbReference type="ARBA" id="ARBA00045444"/>
    </source>
</evidence>
<evidence type="ECO:0000256" key="7">
    <source>
        <dbReference type="ARBA" id="ARBA00023319"/>
    </source>
</evidence>
<evidence type="ECO:0000256" key="3">
    <source>
        <dbReference type="ARBA" id="ARBA00022830"/>
    </source>
</evidence>
<keyword evidence="6" id="KW-0922">Interferon antiviral system evasion</keyword>
<dbReference type="Pfam" id="PF00047">
    <property type="entry name" value="ig"/>
    <property type="match status" value="1"/>
</dbReference>
<organism evidence="13 14">
    <name type="scientific">Adineta ricciae</name>
    <name type="common">Rotifer</name>
    <dbReference type="NCBI Taxonomy" id="249248"/>
    <lineage>
        <taxon>Eukaryota</taxon>
        <taxon>Metazoa</taxon>
        <taxon>Spiralia</taxon>
        <taxon>Gnathifera</taxon>
        <taxon>Rotifera</taxon>
        <taxon>Eurotatoria</taxon>
        <taxon>Bdelloidea</taxon>
        <taxon>Adinetida</taxon>
        <taxon>Adinetidae</taxon>
        <taxon>Adineta</taxon>
    </lineage>
</organism>
<keyword evidence="5" id="KW-0325">Glycoprotein</keyword>
<evidence type="ECO:0000256" key="11">
    <source>
        <dbReference type="SAM" id="SignalP"/>
    </source>
</evidence>
<feature type="chain" id="PRO_5032921126" description="Soluble interferon alpha/beta receptor OPG204" evidence="11">
    <location>
        <begin position="20"/>
        <end position="523"/>
    </location>
</feature>
<evidence type="ECO:0000256" key="5">
    <source>
        <dbReference type="ARBA" id="ARBA00023180"/>
    </source>
</evidence>
<dbReference type="PANTHER" id="PTHR11890">
    <property type="entry name" value="INTERLEUKIN-1 RECEPTOR FAMILY MEMBER"/>
    <property type="match status" value="1"/>
</dbReference>
<proteinExistence type="predicted"/>
<keyword evidence="2" id="KW-1090">Inhibition of host innate immune response by virus</keyword>
<reference evidence="13" key="1">
    <citation type="submission" date="2021-02" db="EMBL/GenBank/DDBJ databases">
        <authorList>
            <person name="Nowell W R."/>
        </authorList>
    </citation>
    <scope>NUCLEOTIDE SEQUENCE</scope>
</reference>
<evidence type="ECO:0000313" key="13">
    <source>
        <dbReference type="EMBL" id="CAF1115707.1"/>
    </source>
</evidence>
<evidence type="ECO:0000256" key="2">
    <source>
        <dbReference type="ARBA" id="ARBA00022632"/>
    </source>
</evidence>
<evidence type="ECO:0000256" key="1">
    <source>
        <dbReference type="ARBA" id="ARBA00022518"/>
    </source>
</evidence>
<protein>
    <recommendedName>
        <fullName evidence="9">Soluble interferon alpha/beta receptor OPG204</fullName>
    </recommendedName>
</protein>
<dbReference type="PROSITE" id="PS50835">
    <property type="entry name" value="IG_LIKE"/>
    <property type="match status" value="2"/>
</dbReference>
<feature type="signal peptide" evidence="11">
    <location>
        <begin position="1"/>
        <end position="19"/>
    </location>
</feature>
<comment type="caution">
    <text evidence="13">The sequence shown here is derived from an EMBL/GenBank/DDBJ whole genome shotgun (WGS) entry which is preliminary data.</text>
</comment>
<dbReference type="InterPro" id="IPR003599">
    <property type="entry name" value="Ig_sub"/>
</dbReference>
<dbReference type="InterPro" id="IPR036179">
    <property type="entry name" value="Ig-like_dom_sf"/>
</dbReference>
<dbReference type="InterPro" id="IPR007110">
    <property type="entry name" value="Ig-like_dom"/>
</dbReference>
<comment type="subunit">
    <text evidence="8">Interacts with host IFNA1.</text>
</comment>
<dbReference type="SUPFAM" id="SSF48726">
    <property type="entry name" value="Immunoglobulin"/>
    <property type="match status" value="2"/>
</dbReference>
<evidence type="ECO:0000256" key="9">
    <source>
        <dbReference type="ARBA" id="ARBA00041012"/>
    </source>
</evidence>
<keyword evidence="2" id="KW-0899">Viral immunoevasion</keyword>
<keyword evidence="7" id="KW-0393">Immunoglobulin domain</keyword>
<gene>
    <name evidence="13" type="ORF">XAT740_LOCUS19103</name>
</gene>
<keyword evidence="1" id="KW-0244">Early protein</keyword>
<comment type="function">
    <text evidence="10">Counteracts the antiviral effects of host IFN-alpha/beta and key IFN-inducible proteins involved in viral RNA degradation suxh as host OAS1. Acts as a soluble IFN-alpha receptor and thus inhibits the interaction between host IFN-alpha and its receptor.</text>
</comment>
<keyword evidence="14" id="KW-1185">Reference proteome</keyword>
<accession>A0A814Q9B3</accession>
<dbReference type="InterPro" id="IPR015621">
    <property type="entry name" value="IL-1_rcpt_fam"/>
</dbReference>
<keyword evidence="4" id="KW-1015">Disulfide bond</keyword>
<keyword evidence="11" id="KW-0732">Signal</keyword>
<dbReference type="InterPro" id="IPR013151">
    <property type="entry name" value="Immunoglobulin_dom"/>
</dbReference>
<dbReference type="EMBL" id="CAJNOR010001295">
    <property type="protein sequence ID" value="CAF1115707.1"/>
    <property type="molecule type" value="Genomic_DNA"/>
</dbReference>
<dbReference type="InterPro" id="IPR013783">
    <property type="entry name" value="Ig-like_fold"/>
</dbReference>
<evidence type="ECO:0000256" key="8">
    <source>
        <dbReference type="ARBA" id="ARBA00038761"/>
    </source>
</evidence>
<evidence type="ECO:0000256" key="4">
    <source>
        <dbReference type="ARBA" id="ARBA00023157"/>
    </source>
</evidence>
<evidence type="ECO:0000313" key="14">
    <source>
        <dbReference type="Proteomes" id="UP000663828"/>
    </source>
</evidence>
<evidence type="ECO:0000259" key="12">
    <source>
        <dbReference type="PROSITE" id="PS50835"/>
    </source>
</evidence>
<feature type="domain" description="Ig-like" evidence="12">
    <location>
        <begin position="113"/>
        <end position="192"/>
    </location>
</feature>
<dbReference type="Proteomes" id="UP000663828">
    <property type="component" value="Unassembled WGS sequence"/>
</dbReference>
<name>A0A814Q9B3_ADIRI</name>
<feature type="domain" description="Ig-like" evidence="12">
    <location>
        <begin position="306"/>
        <end position="394"/>
    </location>
</feature>
<keyword evidence="3" id="KW-1114">Inhibition of host interferon signaling pathway by virus</keyword>
<dbReference type="PANTHER" id="PTHR11890:SF44">
    <property type="entry name" value="X-LINKED INTERLEUKIN-1 RECEPTOR ACCESSORY PROTEIN-LIKE 2"/>
    <property type="match status" value="1"/>
</dbReference>
<dbReference type="GO" id="GO:0039502">
    <property type="term" value="P:symbiont-mediated suppression of host type I interferon-mediated signaling pathway"/>
    <property type="evidence" value="ECO:0007669"/>
    <property type="project" value="UniProtKB-KW"/>
</dbReference>
<dbReference type="AlphaFoldDB" id="A0A814Q9B3"/>
<dbReference type="SMART" id="SM00409">
    <property type="entry name" value="IG"/>
    <property type="match status" value="4"/>
</dbReference>
<sequence length="523" mass="59774">MKNFQGLTFLWFVITTISAATISPHGGYLSIEEGADFYLECIGTKPQWIIAQRLTSDTSSISLQTTEYNRKSILAIHGMDASLVGPYFCKANETVSTVILQLTKRKSDMTKQIRFMSTTTNQTVAHGDHVRLNCFAQYYSEKAMDSPYLPKILWFFERRQIQNNTEKYTLGTDSLVIRNFSYYDQGVYYCRAFITLRNNFLSKLYPIYVQLQSKPPLTLTFHFKFNLFYFLKDSSSSFADETSPSTLENKKCIGFHEHLVTRNSISYCNIDGYISNETCSNDDIWNDEYSQCVPSSNPNQILHIVPNLPHLNVEMGRTYTLLCQSHDEHIEPEWSFENGTTIQANASFDQPITTYTLSDTHALYLRLAPVTIGTYVCRSRSLSTPMNRTEVTVATTSITLTAQMIAETHGISLQSSTLPEYHVRPNVTLFIACRPEYFDFQMKITSPSVPVAQLIRVTDNHRFELSETTDGLLIDRVGKNESGMYLCQGKMPLPDQLISSIYPVMVFISDPLCENIFKRYFIF</sequence>
<dbReference type="Gene3D" id="2.60.40.10">
    <property type="entry name" value="Immunoglobulins"/>
    <property type="match status" value="1"/>
</dbReference>
<evidence type="ECO:0000256" key="6">
    <source>
        <dbReference type="ARBA" id="ARBA00023258"/>
    </source>
</evidence>
<keyword evidence="2" id="KW-0945">Host-virus interaction</keyword>